<dbReference type="Pfam" id="PF16935">
    <property type="entry name" value="Hol_Tox"/>
    <property type="match status" value="1"/>
</dbReference>
<feature type="transmembrane region" description="Helical" evidence="1">
    <location>
        <begin position="6"/>
        <end position="32"/>
    </location>
</feature>
<accession>A0ABW4B8J5</accession>
<reference evidence="3" key="1">
    <citation type="journal article" date="2019" name="Int. J. Syst. Evol. Microbiol.">
        <title>The Global Catalogue of Microorganisms (GCM) 10K type strain sequencing project: providing services to taxonomists for standard genome sequencing and annotation.</title>
        <authorList>
            <consortium name="The Broad Institute Genomics Platform"/>
            <consortium name="The Broad Institute Genome Sequencing Center for Infectious Disease"/>
            <person name="Wu L."/>
            <person name="Ma J."/>
        </authorList>
    </citation>
    <scope>NUCLEOTIDE SEQUENCE [LARGE SCALE GENOMIC DNA]</scope>
    <source>
        <strain evidence="3">CCM 8911</strain>
    </source>
</reference>
<keyword evidence="3" id="KW-1185">Reference proteome</keyword>
<organism evidence="2 3">
    <name type="scientific">Lacticaseibacillus jixianensis</name>
    <dbReference type="NCBI Taxonomy" id="2486012"/>
    <lineage>
        <taxon>Bacteria</taxon>
        <taxon>Bacillati</taxon>
        <taxon>Bacillota</taxon>
        <taxon>Bacilli</taxon>
        <taxon>Lactobacillales</taxon>
        <taxon>Lactobacillaceae</taxon>
        <taxon>Lacticaseibacillus</taxon>
    </lineage>
</organism>
<evidence type="ECO:0000313" key="3">
    <source>
        <dbReference type="Proteomes" id="UP001597249"/>
    </source>
</evidence>
<protein>
    <submittedName>
        <fullName evidence="2">Holin-like toxin</fullName>
    </submittedName>
</protein>
<keyword evidence="1" id="KW-0472">Membrane</keyword>
<keyword evidence="1" id="KW-1133">Transmembrane helix</keyword>
<dbReference type="EMBL" id="JBHTMO010000022">
    <property type="protein sequence ID" value="MFD1393344.1"/>
    <property type="molecule type" value="Genomic_DNA"/>
</dbReference>
<dbReference type="Proteomes" id="UP001597249">
    <property type="component" value="Unassembled WGS sequence"/>
</dbReference>
<evidence type="ECO:0000313" key="2">
    <source>
        <dbReference type="EMBL" id="MFD1393344.1"/>
    </source>
</evidence>
<dbReference type="RefSeq" id="WP_125585473.1">
    <property type="nucleotide sequence ID" value="NZ_JBHTMO010000022.1"/>
</dbReference>
<dbReference type="InterPro" id="IPR031616">
    <property type="entry name" value="BsrE-like"/>
</dbReference>
<name>A0ABW4B8J5_9LACO</name>
<sequence length="37" mass="3978">MSVADAITLMLMFGGFILSLIGLIVAIIQAIVDKKDR</sequence>
<evidence type="ECO:0000256" key="1">
    <source>
        <dbReference type="SAM" id="Phobius"/>
    </source>
</evidence>
<keyword evidence="1" id="KW-0812">Transmembrane</keyword>
<proteinExistence type="predicted"/>
<gene>
    <name evidence="2" type="ORF">ACFQ3L_07130</name>
</gene>
<comment type="caution">
    <text evidence="2">The sequence shown here is derived from an EMBL/GenBank/DDBJ whole genome shotgun (WGS) entry which is preliminary data.</text>
</comment>